<reference evidence="4" key="1">
    <citation type="submission" date="2015-10" db="EMBL/GenBank/DDBJ databases">
        <authorList>
            <person name="Gilbert D.G."/>
        </authorList>
    </citation>
    <scope>NUCLEOTIDE SEQUENCE</scope>
</reference>
<organism evidence="4">
    <name type="scientific">hydrothermal vent metagenome</name>
    <dbReference type="NCBI Taxonomy" id="652676"/>
    <lineage>
        <taxon>unclassified sequences</taxon>
        <taxon>metagenomes</taxon>
        <taxon>ecological metagenomes</taxon>
    </lineage>
</organism>
<dbReference type="NCBIfam" id="NF001195">
    <property type="entry name" value="PRK00162.1"/>
    <property type="match status" value="1"/>
</dbReference>
<sequence>MYLELAPAEAQEAISDEEVTLVDIRDPESFQAAHLVDAVHINDANIHEFLETANRQQPLIVYCYHGISSAGAASFFSEQGFEKVSHIEGGFEAWQQSGLPTCSG</sequence>
<dbReference type="Pfam" id="PF00581">
    <property type="entry name" value="Rhodanese"/>
    <property type="match status" value="1"/>
</dbReference>
<dbReference type="SMART" id="SM00450">
    <property type="entry name" value="RHOD"/>
    <property type="match status" value="1"/>
</dbReference>
<protein>
    <submittedName>
        <fullName evidence="4">Thiosulfate sulfurtransferase GlpE</fullName>
        <ecNumber evidence="4">2.8.1.1</ecNumber>
    </submittedName>
</protein>
<proteinExistence type="predicted"/>
<evidence type="ECO:0000259" key="3">
    <source>
        <dbReference type="PROSITE" id="PS50206"/>
    </source>
</evidence>
<dbReference type="CDD" id="cd01444">
    <property type="entry name" value="GlpE_ST"/>
    <property type="match status" value="1"/>
</dbReference>
<dbReference type="PANTHER" id="PTHR43031">
    <property type="entry name" value="FAD-DEPENDENT OXIDOREDUCTASE"/>
    <property type="match status" value="1"/>
</dbReference>
<evidence type="ECO:0000313" key="4">
    <source>
        <dbReference type="EMBL" id="CUS52440.1"/>
    </source>
</evidence>
<dbReference type="GO" id="GO:0004792">
    <property type="term" value="F:thiosulfate-cyanide sulfurtransferase activity"/>
    <property type="evidence" value="ECO:0007669"/>
    <property type="project" value="UniProtKB-EC"/>
</dbReference>
<feature type="domain" description="Rhodanese" evidence="3">
    <location>
        <begin position="15"/>
        <end position="103"/>
    </location>
</feature>
<dbReference type="GO" id="GO:0005737">
    <property type="term" value="C:cytoplasm"/>
    <property type="evidence" value="ECO:0007669"/>
    <property type="project" value="InterPro"/>
</dbReference>
<dbReference type="PANTHER" id="PTHR43031:SF6">
    <property type="entry name" value="THIOSULFATE SULFURTRANSFERASE GLPE"/>
    <property type="match status" value="1"/>
</dbReference>
<name>A0A160TTQ7_9ZZZZ</name>
<dbReference type="InterPro" id="IPR050229">
    <property type="entry name" value="GlpE_sulfurtransferase"/>
</dbReference>
<dbReference type="SUPFAM" id="SSF52821">
    <property type="entry name" value="Rhodanese/Cell cycle control phosphatase"/>
    <property type="match status" value="1"/>
</dbReference>
<dbReference type="InterPro" id="IPR023695">
    <property type="entry name" value="Thiosulf_sulfurTrfase"/>
</dbReference>
<keyword evidence="1" id="KW-0963">Cytoplasm</keyword>
<dbReference type="AlphaFoldDB" id="A0A160TTQ7"/>
<keyword evidence="2 4" id="KW-0808">Transferase</keyword>
<dbReference type="PROSITE" id="PS50206">
    <property type="entry name" value="RHODANESE_3"/>
    <property type="match status" value="1"/>
</dbReference>
<dbReference type="EMBL" id="CZRL01000082">
    <property type="protein sequence ID" value="CUS52440.1"/>
    <property type="molecule type" value="Genomic_DNA"/>
</dbReference>
<dbReference type="Gene3D" id="3.40.250.10">
    <property type="entry name" value="Rhodanese-like domain"/>
    <property type="match status" value="1"/>
</dbReference>
<accession>A0A160TTQ7</accession>
<evidence type="ECO:0000256" key="2">
    <source>
        <dbReference type="ARBA" id="ARBA00022679"/>
    </source>
</evidence>
<dbReference type="EC" id="2.8.1.1" evidence="4"/>
<dbReference type="InterPro" id="IPR001763">
    <property type="entry name" value="Rhodanese-like_dom"/>
</dbReference>
<gene>
    <name evidence="4" type="ORF">MGWOODY_XGa2582</name>
</gene>
<dbReference type="InterPro" id="IPR036873">
    <property type="entry name" value="Rhodanese-like_dom_sf"/>
</dbReference>
<evidence type="ECO:0000256" key="1">
    <source>
        <dbReference type="ARBA" id="ARBA00022490"/>
    </source>
</evidence>